<sequence length="127" mass="14443">MISGRLETSQSYYHRGYKGRIHGLKVVDVALQCSLEAHCLASEAVLSRLTVKYESWCVGMSHPRPGEGREPHLSPTHFWATLHKRKRGRPKRRFMDAVKGDMQVVGVTEEGAEDRGHWRRVICCGDL</sequence>
<dbReference type="AlphaFoldDB" id="A0AAW0SRE8"/>
<dbReference type="EMBL" id="JARAKH010000046">
    <property type="protein sequence ID" value="KAK8377975.1"/>
    <property type="molecule type" value="Genomic_DNA"/>
</dbReference>
<dbReference type="Proteomes" id="UP001487740">
    <property type="component" value="Unassembled WGS sequence"/>
</dbReference>
<reference evidence="1 2" key="1">
    <citation type="submission" date="2023-03" db="EMBL/GenBank/DDBJ databases">
        <title>High-quality genome of Scylla paramamosain provides insights in environmental adaptation.</title>
        <authorList>
            <person name="Zhang L."/>
        </authorList>
    </citation>
    <scope>NUCLEOTIDE SEQUENCE [LARGE SCALE GENOMIC DNA]</scope>
    <source>
        <strain evidence="1">LZ_2023a</strain>
        <tissue evidence="1">Muscle</tissue>
    </source>
</reference>
<evidence type="ECO:0000313" key="2">
    <source>
        <dbReference type="Proteomes" id="UP001487740"/>
    </source>
</evidence>
<organism evidence="1 2">
    <name type="scientific">Scylla paramamosain</name>
    <name type="common">Mud crab</name>
    <dbReference type="NCBI Taxonomy" id="85552"/>
    <lineage>
        <taxon>Eukaryota</taxon>
        <taxon>Metazoa</taxon>
        <taxon>Ecdysozoa</taxon>
        <taxon>Arthropoda</taxon>
        <taxon>Crustacea</taxon>
        <taxon>Multicrustacea</taxon>
        <taxon>Malacostraca</taxon>
        <taxon>Eumalacostraca</taxon>
        <taxon>Eucarida</taxon>
        <taxon>Decapoda</taxon>
        <taxon>Pleocyemata</taxon>
        <taxon>Brachyura</taxon>
        <taxon>Eubrachyura</taxon>
        <taxon>Portunoidea</taxon>
        <taxon>Portunidae</taxon>
        <taxon>Portuninae</taxon>
        <taxon>Scylla</taxon>
    </lineage>
</organism>
<protein>
    <submittedName>
        <fullName evidence="1">Uncharacterized protein</fullName>
    </submittedName>
</protein>
<accession>A0AAW0SRE8</accession>
<comment type="caution">
    <text evidence="1">The sequence shown here is derived from an EMBL/GenBank/DDBJ whole genome shotgun (WGS) entry which is preliminary data.</text>
</comment>
<keyword evidence="2" id="KW-1185">Reference proteome</keyword>
<proteinExistence type="predicted"/>
<evidence type="ECO:0000313" key="1">
    <source>
        <dbReference type="EMBL" id="KAK8377975.1"/>
    </source>
</evidence>
<name>A0AAW0SRE8_SCYPA</name>
<gene>
    <name evidence="1" type="ORF">O3P69_018707</name>
</gene>